<feature type="compositionally biased region" description="Basic residues" evidence="1">
    <location>
        <begin position="1"/>
        <end position="10"/>
    </location>
</feature>
<name>A0A5B7DTI4_PORTR</name>
<protein>
    <submittedName>
        <fullName evidence="2">Uncharacterized protein</fullName>
    </submittedName>
</protein>
<gene>
    <name evidence="2" type="ORF">E2C01_017460</name>
</gene>
<proteinExistence type="predicted"/>
<reference evidence="2 3" key="1">
    <citation type="submission" date="2019-05" db="EMBL/GenBank/DDBJ databases">
        <title>Another draft genome of Portunus trituberculatus and its Hox gene families provides insights of decapod evolution.</title>
        <authorList>
            <person name="Jeong J.-H."/>
            <person name="Song I."/>
            <person name="Kim S."/>
            <person name="Choi T."/>
            <person name="Kim D."/>
            <person name="Ryu S."/>
            <person name="Kim W."/>
        </authorList>
    </citation>
    <scope>NUCLEOTIDE SEQUENCE [LARGE SCALE GENOMIC DNA]</scope>
    <source>
        <tissue evidence="2">Muscle</tissue>
    </source>
</reference>
<feature type="compositionally biased region" description="Basic and acidic residues" evidence="1">
    <location>
        <begin position="75"/>
        <end position="84"/>
    </location>
</feature>
<sequence>MSGGRCRARRSFLPSPSPAPTRHSRSRSCVVPEWRSGEEEGAQCQSPVGRRASLVPYSSARSQVRSGQPVVSVMSEKRARGEAE</sequence>
<organism evidence="2 3">
    <name type="scientific">Portunus trituberculatus</name>
    <name type="common">Swimming crab</name>
    <name type="synonym">Neptunus trituberculatus</name>
    <dbReference type="NCBI Taxonomy" id="210409"/>
    <lineage>
        <taxon>Eukaryota</taxon>
        <taxon>Metazoa</taxon>
        <taxon>Ecdysozoa</taxon>
        <taxon>Arthropoda</taxon>
        <taxon>Crustacea</taxon>
        <taxon>Multicrustacea</taxon>
        <taxon>Malacostraca</taxon>
        <taxon>Eumalacostraca</taxon>
        <taxon>Eucarida</taxon>
        <taxon>Decapoda</taxon>
        <taxon>Pleocyemata</taxon>
        <taxon>Brachyura</taxon>
        <taxon>Eubrachyura</taxon>
        <taxon>Portunoidea</taxon>
        <taxon>Portunidae</taxon>
        <taxon>Portuninae</taxon>
        <taxon>Portunus</taxon>
    </lineage>
</organism>
<dbReference type="EMBL" id="VSRR010001323">
    <property type="protein sequence ID" value="MPC24379.1"/>
    <property type="molecule type" value="Genomic_DNA"/>
</dbReference>
<dbReference type="AlphaFoldDB" id="A0A5B7DTI4"/>
<evidence type="ECO:0000256" key="1">
    <source>
        <dbReference type="SAM" id="MobiDB-lite"/>
    </source>
</evidence>
<dbReference type="Proteomes" id="UP000324222">
    <property type="component" value="Unassembled WGS sequence"/>
</dbReference>
<feature type="region of interest" description="Disordered" evidence="1">
    <location>
        <begin position="59"/>
        <end position="84"/>
    </location>
</feature>
<keyword evidence="3" id="KW-1185">Reference proteome</keyword>
<feature type="region of interest" description="Disordered" evidence="1">
    <location>
        <begin position="1"/>
        <end position="27"/>
    </location>
</feature>
<accession>A0A5B7DTI4</accession>
<comment type="caution">
    <text evidence="2">The sequence shown here is derived from an EMBL/GenBank/DDBJ whole genome shotgun (WGS) entry which is preliminary data.</text>
</comment>
<evidence type="ECO:0000313" key="2">
    <source>
        <dbReference type="EMBL" id="MPC24379.1"/>
    </source>
</evidence>
<evidence type="ECO:0000313" key="3">
    <source>
        <dbReference type="Proteomes" id="UP000324222"/>
    </source>
</evidence>